<evidence type="ECO:0000256" key="1">
    <source>
        <dbReference type="SAM" id="MobiDB-lite"/>
    </source>
</evidence>
<name>T0Q6B9_SAPDV</name>
<keyword evidence="3" id="KW-1185">Reference proteome</keyword>
<evidence type="ECO:0000313" key="2">
    <source>
        <dbReference type="EMBL" id="EQC28980.1"/>
    </source>
</evidence>
<dbReference type="GeneID" id="19954044"/>
<dbReference type="RefSeq" id="XP_008617619.1">
    <property type="nucleotide sequence ID" value="XM_008619397.1"/>
</dbReference>
<evidence type="ECO:0000313" key="3">
    <source>
        <dbReference type="Proteomes" id="UP000030762"/>
    </source>
</evidence>
<proteinExistence type="predicted"/>
<dbReference type="VEuPathDB" id="FungiDB:SDRG_13317"/>
<feature type="region of interest" description="Disordered" evidence="1">
    <location>
        <begin position="189"/>
        <end position="235"/>
    </location>
</feature>
<dbReference type="AlphaFoldDB" id="T0Q6B9"/>
<reference evidence="2 3" key="1">
    <citation type="submission" date="2012-04" db="EMBL/GenBank/DDBJ databases">
        <title>The Genome Sequence of Saprolegnia declina VS20.</title>
        <authorList>
            <consortium name="The Broad Institute Genome Sequencing Platform"/>
            <person name="Russ C."/>
            <person name="Nusbaum C."/>
            <person name="Tyler B."/>
            <person name="van West P."/>
            <person name="Dieguez-Uribeondo J."/>
            <person name="de Bruijn I."/>
            <person name="Tripathy S."/>
            <person name="Jiang R."/>
            <person name="Young S.K."/>
            <person name="Zeng Q."/>
            <person name="Gargeya S."/>
            <person name="Fitzgerald M."/>
            <person name="Haas B."/>
            <person name="Abouelleil A."/>
            <person name="Alvarado L."/>
            <person name="Arachchi H.M."/>
            <person name="Berlin A."/>
            <person name="Chapman S.B."/>
            <person name="Goldberg J."/>
            <person name="Griggs A."/>
            <person name="Gujja S."/>
            <person name="Hansen M."/>
            <person name="Howarth C."/>
            <person name="Imamovic A."/>
            <person name="Larimer J."/>
            <person name="McCowen C."/>
            <person name="Montmayeur A."/>
            <person name="Murphy C."/>
            <person name="Neiman D."/>
            <person name="Pearson M."/>
            <person name="Priest M."/>
            <person name="Roberts A."/>
            <person name="Saif S."/>
            <person name="Shea T."/>
            <person name="Sisk P."/>
            <person name="Sykes S."/>
            <person name="Wortman J."/>
            <person name="Nusbaum C."/>
            <person name="Birren B."/>
        </authorList>
    </citation>
    <scope>NUCLEOTIDE SEQUENCE [LARGE SCALE GENOMIC DNA]</scope>
    <source>
        <strain evidence="2 3">VS20</strain>
    </source>
</reference>
<organism evidence="2 3">
    <name type="scientific">Saprolegnia diclina (strain VS20)</name>
    <dbReference type="NCBI Taxonomy" id="1156394"/>
    <lineage>
        <taxon>Eukaryota</taxon>
        <taxon>Sar</taxon>
        <taxon>Stramenopiles</taxon>
        <taxon>Oomycota</taxon>
        <taxon>Saprolegniomycetes</taxon>
        <taxon>Saprolegniales</taxon>
        <taxon>Saprolegniaceae</taxon>
        <taxon>Saprolegnia</taxon>
    </lineage>
</organism>
<sequence length="276" mass="31635">MALEIVAVQDKWAELLPPKIPLRYAFFRYLGFCIKKLGVGGHTSTGAQKLGLRAAVWFRVSSSKGLILEQCVRSAFSDGTYYVQDLAFQDEGLHTFTVSVEAPTLAPIAPLVLTMSIHHFMRIEDEPMLLKGPYAPLRRLVNPRLSADPPQALDGTEDGIVRELKTIKHSLRACDAKWWMRACDTQGDLEEQKQRSLQKTSMEHEDRPYRRKPVRPIRSGDKRDHDGYFEGRQRDIKRQRRGEMRIFSVEALSANETNIIFSKKELHQQLALYAQR</sequence>
<dbReference type="eggNOG" id="ENOG502RZIV">
    <property type="taxonomic scope" value="Eukaryota"/>
</dbReference>
<accession>T0Q6B9</accession>
<dbReference type="EMBL" id="JH767189">
    <property type="protein sequence ID" value="EQC28980.1"/>
    <property type="molecule type" value="Genomic_DNA"/>
</dbReference>
<protein>
    <submittedName>
        <fullName evidence="2">Uncharacterized protein</fullName>
    </submittedName>
</protein>
<dbReference type="OrthoDB" id="157117at2759"/>
<gene>
    <name evidence="2" type="ORF">SDRG_13317</name>
</gene>
<dbReference type="Proteomes" id="UP000030762">
    <property type="component" value="Unassembled WGS sequence"/>
</dbReference>
<dbReference type="OMA" id="FNERVGT"/>
<feature type="compositionally biased region" description="Basic and acidic residues" evidence="1">
    <location>
        <begin position="218"/>
        <end position="235"/>
    </location>
</feature>
<dbReference type="InParanoid" id="T0Q6B9"/>